<dbReference type="Proteomes" id="UP000885690">
    <property type="component" value="Unassembled WGS sequence"/>
</dbReference>
<name>A0A7C0Y844_9BACT</name>
<dbReference type="Pfam" id="PF21965">
    <property type="entry name" value="SAMP2"/>
    <property type="match status" value="1"/>
</dbReference>
<dbReference type="AlphaFoldDB" id="A0A7C0Y844"/>
<organism evidence="1">
    <name type="scientific">Thermosulfidibacter takaii</name>
    <dbReference type="NCBI Taxonomy" id="412593"/>
    <lineage>
        <taxon>Bacteria</taxon>
        <taxon>Pseudomonadati</taxon>
        <taxon>Thermosulfidibacterota</taxon>
        <taxon>Thermosulfidibacteria</taxon>
        <taxon>Thermosulfidibacterales</taxon>
        <taxon>Thermosulfidibacteraceae</taxon>
    </lineage>
</organism>
<evidence type="ECO:0000313" key="1">
    <source>
        <dbReference type="EMBL" id="HDD53165.1"/>
    </source>
</evidence>
<dbReference type="InterPro" id="IPR012675">
    <property type="entry name" value="Beta-grasp_dom_sf"/>
</dbReference>
<reference evidence="1" key="1">
    <citation type="journal article" date="2020" name="mSystems">
        <title>Genome- and Community-Level Interaction Insights into Carbon Utilization and Element Cycling Functions of Hydrothermarchaeota in Hydrothermal Sediment.</title>
        <authorList>
            <person name="Zhou Z."/>
            <person name="Liu Y."/>
            <person name="Xu W."/>
            <person name="Pan J."/>
            <person name="Luo Z.H."/>
            <person name="Li M."/>
        </authorList>
    </citation>
    <scope>NUCLEOTIDE SEQUENCE [LARGE SCALE GENOMIC DNA]</scope>
    <source>
        <strain evidence="1">HyVt-115</strain>
    </source>
</reference>
<comment type="caution">
    <text evidence="1">The sequence shown here is derived from an EMBL/GenBank/DDBJ whole genome shotgun (WGS) entry which is preliminary data.</text>
</comment>
<dbReference type="InterPro" id="IPR016155">
    <property type="entry name" value="Mopterin_synth/thiamin_S_b"/>
</dbReference>
<dbReference type="InterPro" id="IPR053833">
    <property type="entry name" value="SAMP2"/>
</dbReference>
<gene>
    <name evidence="1" type="ORF">ENF32_03765</name>
</gene>
<dbReference type="Gene3D" id="3.10.20.30">
    <property type="match status" value="1"/>
</dbReference>
<protein>
    <submittedName>
        <fullName evidence="1">Thiamine S protein</fullName>
    </submittedName>
</protein>
<accession>A0A7C0Y844</accession>
<proteinExistence type="predicted"/>
<dbReference type="SUPFAM" id="SSF54285">
    <property type="entry name" value="MoaD/ThiS"/>
    <property type="match status" value="1"/>
</dbReference>
<dbReference type="EMBL" id="DQWS01000143">
    <property type="protein sequence ID" value="HDD53165.1"/>
    <property type="molecule type" value="Genomic_DNA"/>
</dbReference>
<sequence>MATITFEDKKWEVNRRMNVLRFLEKEGINPEEVLVLINGKVVTEDAVMEPQDEVKILWVLSWG</sequence>